<dbReference type="Proteomes" id="UP000030014">
    <property type="component" value="Unassembled WGS sequence"/>
</dbReference>
<feature type="domain" description="YqbQ/XkdQ" evidence="2">
    <location>
        <begin position="24"/>
        <end position="343"/>
    </location>
</feature>
<accession>A0A0A0II90</accession>
<name>A0A0A0II90_CLOBO</name>
<dbReference type="InterPro" id="IPR056937">
    <property type="entry name" value="YqbQ/XkdQ"/>
</dbReference>
<dbReference type="SUPFAM" id="SSF69279">
    <property type="entry name" value="Phage tail proteins"/>
    <property type="match status" value="1"/>
</dbReference>
<sequence>MNIQLLLDDKRGNIFDISELVCEVTWKTTRKGKPSSLDIQLLKDTKLNISNGDVISFKVDNNKVFYGYVFENSGSKDIDIKLTAYDQMRYLLNNDTYVFKNKKANQVIVQIAKDIGLRIGTIEDTGYVIPQILEDDKKLLDIMYSALDKTLMSTKQTYALFDDFGYLTLRNINNMKQTAVISDDSNLGDYSWSNSIDNDTYNRVKIVRDVKVKEEKTNGKNKKDKKDKKNDKNKSSREVYIAQDSNNIAKWGRLQYFKKVDEKMNKAQIQELVNSTLQLKNKEKKTLKLKDVVSTDLANDLKLRAGVGVFIDIKEKGIKQYYLIEDATHKFEKGNLVMDFDLKVV</sequence>
<evidence type="ECO:0000259" key="2">
    <source>
        <dbReference type="Pfam" id="PF24032"/>
    </source>
</evidence>
<reference evidence="3 4" key="1">
    <citation type="submission" date="2014-01" db="EMBL/GenBank/DDBJ databases">
        <title>Plasmidome dynamics in the species complex Clostridium novyi sensu lato converts strains of independent lineages into distinctly different pathogens.</title>
        <authorList>
            <person name="Skarin H."/>
            <person name="Segerman B."/>
        </authorList>
    </citation>
    <scope>NUCLEOTIDE SEQUENCE [LARGE SCALE GENOMIC DNA]</scope>
    <source>
        <strain evidence="3 4">DC5</strain>
    </source>
</reference>
<evidence type="ECO:0000256" key="1">
    <source>
        <dbReference type="SAM" id="MobiDB-lite"/>
    </source>
</evidence>
<gene>
    <name evidence="3" type="ORF">Z955_03760</name>
</gene>
<dbReference type="Pfam" id="PF24032">
    <property type="entry name" value="YQBQ"/>
    <property type="match status" value="1"/>
</dbReference>
<organism evidence="3 4">
    <name type="scientific">Clostridium botulinum C/D str. DC5</name>
    <dbReference type="NCBI Taxonomy" id="1443128"/>
    <lineage>
        <taxon>Bacteria</taxon>
        <taxon>Bacillati</taxon>
        <taxon>Bacillota</taxon>
        <taxon>Clostridia</taxon>
        <taxon>Eubacteriales</taxon>
        <taxon>Clostridiaceae</taxon>
        <taxon>Clostridium</taxon>
    </lineage>
</organism>
<feature type="region of interest" description="Disordered" evidence="1">
    <location>
        <begin position="215"/>
        <end position="237"/>
    </location>
</feature>
<evidence type="ECO:0000313" key="3">
    <source>
        <dbReference type="EMBL" id="KGN00309.1"/>
    </source>
</evidence>
<proteinExistence type="predicted"/>
<comment type="caution">
    <text evidence="3">The sequence shown here is derived from an EMBL/GenBank/DDBJ whole genome shotgun (WGS) entry which is preliminary data.</text>
</comment>
<feature type="compositionally biased region" description="Basic and acidic residues" evidence="1">
    <location>
        <begin position="227"/>
        <end position="237"/>
    </location>
</feature>
<evidence type="ECO:0000313" key="4">
    <source>
        <dbReference type="Proteomes" id="UP000030014"/>
    </source>
</evidence>
<dbReference type="AlphaFoldDB" id="A0A0A0II90"/>
<dbReference type="RefSeq" id="WP_039259216.1">
    <property type="nucleotide sequence ID" value="NZ_JDRY01000022.1"/>
</dbReference>
<protein>
    <submittedName>
        <fullName evidence="3">Phage-like element PBSX protein XkdQ</fullName>
    </submittedName>
</protein>
<dbReference type="EMBL" id="JDRY01000022">
    <property type="protein sequence ID" value="KGN00309.1"/>
    <property type="molecule type" value="Genomic_DNA"/>
</dbReference>